<feature type="non-terminal residue" evidence="2">
    <location>
        <position position="226"/>
    </location>
</feature>
<keyword evidence="1" id="KW-0812">Transmembrane</keyword>
<organism evidence="2">
    <name type="scientific">marine sediment metagenome</name>
    <dbReference type="NCBI Taxonomy" id="412755"/>
    <lineage>
        <taxon>unclassified sequences</taxon>
        <taxon>metagenomes</taxon>
        <taxon>ecological metagenomes</taxon>
    </lineage>
</organism>
<sequence>MNYKLKNTGFSLTEVLLSVGILAVGMIFVAGVFPVGIHFTTIATERTIAAIAADEAFAKIKIYAIDDPKPPYDDDIDPSKLKDDELKDFNAPDIDDVFPATKYMDANEFVYPSTGTGAAKQYFWSALCRRVGAYPSRLVQVTVFVSRKVGSHLQYPDPNGSGVVDWPRPVKVGVDEVDGATNELRITSDKTYINDGYTIVDDRTGRIYRVLERYASPDDTILLDRD</sequence>
<name>X1J025_9ZZZZ</name>
<proteinExistence type="predicted"/>
<reference evidence="2" key="1">
    <citation type="journal article" date="2014" name="Front. Microbiol.">
        <title>High frequency of phylogenetically diverse reductive dehalogenase-homologous genes in deep subseafloor sedimentary metagenomes.</title>
        <authorList>
            <person name="Kawai M."/>
            <person name="Futagami T."/>
            <person name="Toyoda A."/>
            <person name="Takaki Y."/>
            <person name="Nishi S."/>
            <person name="Hori S."/>
            <person name="Arai W."/>
            <person name="Tsubouchi T."/>
            <person name="Morono Y."/>
            <person name="Uchiyama I."/>
            <person name="Ito T."/>
            <person name="Fujiyama A."/>
            <person name="Inagaki F."/>
            <person name="Takami H."/>
        </authorList>
    </citation>
    <scope>NUCLEOTIDE SEQUENCE</scope>
    <source>
        <strain evidence="2">Expedition CK06-06</strain>
    </source>
</reference>
<evidence type="ECO:0008006" key="3">
    <source>
        <dbReference type="Google" id="ProtNLM"/>
    </source>
</evidence>
<keyword evidence="1" id="KW-1133">Transmembrane helix</keyword>
<evidence type="ECO:0000256" key="1">
    <source>
        <dbReference type="SAM" id="Phobius"/>
    </source>
</evidence>
<protein>
    <recommendedName>
        <fullName evidence="3">Prepilin-type N-terminal cleavage/methylation domain-containing protein</fullName>
    </recommendedName>
</protein>
<dbReference type="EMBL" id="BARU01033037">
    <property type="protein sequence ID" value="GAH63148.1"/>
    <property type="molecule type" value="Genomic_DNA"/>
</dbReference>
<dbReference type="AlphaFoldDB" id="X1J025"/>
<accession>X1J025</accession>
<evidence type="ECO:0000313" key="2">
    <source>
        <dbReference type="EMBL" id="GAH63148.1"/>
    </source>
</evidence>
<gene>
    <name evidence="2" type="ORF">S03H2_52020</name>
</gene>
<feature type="transmembrane region" description="Helical" evidence="1">
    <location>
        <begin position="12"/>
        <end position="37"/>
    </location>
</feature>
<comment type="caution">
    <text evidence="2">The sequence shown here is derived from an EMBL/GenBank/DDBJ whole genome shotgun (WGS) entry which is preliminary data.</text>
</comment>
<keyword evidence="1" id="KW-0472">Membrane</keyword>